<keyword evidence="2" id="KW-1185">Reference proteome</keyword>
<dbReference type="RefSeq" id="WP_080919705.1">
    <property type="nucleotide sequence ID" value="NZ_MDET01000014.1"/>
</dbReference>
<accession>A0A1V8RQZ2</accession>
<dbReference type="AlphaFoldDB" id="A0A1V8RQZ2"/>
<name>A0A1V8RQZ2_9HYPH</name>
<dbReference type="EMBL" id="MDET01000014">
    <property type="protein sequence ID" value="OQM75597.1"/>
    <property type="molecule type" value="Genomic_DNA"/>
</dbReference>
<sequence length="260" mass="27813">MDFQSEHLTIPRGKIFFAKYNPGTQVPGAYRELGNCPEFTLTRDSETIQHFSSQAGLKVLDEEINIGATMSGALTTDDIKSENVAYFFMGGVSTIAATAQTDVSETFETVKAGDVYQLGQSDTVPSGVRSVTITTVTDGATTPVALVENTDYEVDLDLGLLTALKDQLKIVVTYDVAASTREQIVAGDTQVEGALKFVSFNALGEQADYTMPRARLSANGDFALVNDPDSTAFQTMPLSLAILKKGNLALAYRDGRAVAA</sequence>
<dbReference type="OrthoDB" id="8081579at2"/>
<evidence type="ECO:0008006" key="3">
    <source>
        <dbReference type="Google" id="ProtNLM"/>
    </source>
</evidence>
<evidence type="ECO:0000313" key="2">
    <source>
        <dbReference type="Proteomes" id="UP000191905"/>
    </source>
</evidence>
<proteinExistence type="predicted"/>
<protein>
    <recommendedName>
        <fullName evidence="3">Major tail protein</fullName>
    </recommendedName>
</protein>
<comment type="caution">
    <text evidence="1">The sequence shown here is derived from an EMBL/GenBank/DDBJ whole genome shotgun (WGS) entry which is preliminary data.</text>
</comment>
<organism evidence="1 2">
    <name type="scientific">Manganibacter manganicus</name>
    <dbReference type="NCBI Taxonomy" id="1873176"/>
    <lineage>
        <taxon>Bacteria</taxon>
        <taxon>Pseudomonadati</taxon>
        <taxon>Pseudomonadota</taxon>
        <taxon>Alphaproteobacteria</taxon>
        <taxon>Hyphomicrobiales</taxon>
        <taxon>Phyllobacteriaceae</taxon>
        <taxon>Manganibacter</taxon>
    </lineage>
</organism>
<gene>
    <name evidence="1" type="ORF">BFN67_17650</name>
</gene>
<dbReference type="Proteomes" id="UP000191905">
    <property type="component" value="Unassembled WGS sequence"/>
</dbReference>
<evidence type="ECO:0000313" key="1">
    <source>
        <dbReference type="EMBL" id="OQM75597.1"/>
    </source>
</evidence>
<reference evidence="1 2" key="1">
    <citation type="journal article" date="2016" name="Int. J. Syst. Evol. Microbiol.">
        <title>Pseudaminobacter manganicus sp. nov., isolated from sludge of a manganese mine.</title>
        <authorList>
            <person name="Li J."/>
            <person name="Huang J."/>
            <person name="Liao S."/>
            <person name="Wang G."/>
        </authorList>
    </citation>
    <scope>NUCLEOTIDE SEQUENCE [LARGE SCALE GENOMIC DNA]</scope>
    <source>
        <strain evidence="1 2">JH-7</strain>
    </source>
</reference>
<dbReference type="STRING" id="1873176.BFN67_17650"/>